<evidence type="ECO:0000256" key="4">
    <source>
        <dbReference type="RuleBase" id="RU004417"/>
    </source>
</evidence>
<organism evidence="6 8">
    <name type="scientific">Sulfodiicoccus acidiphilus</name>
    <dbReference type="NCBI Taxonomy" id="1670455"/>
    <lineage>
        <taxon>Archaea</taxon>
        <taxon>Thermoproteota</taxon>
        <taxon>Thermoprotei</taxon>
        <taxon>Sulfolobales</taxon>
        <taxon>Sulfolobaceae</taxon>
        <taxon>Sulfodiicoccus</taxon>
    </lineage>
</organism>
<reference evidence="7" key="1">
    <citation type="journal article" date="2014" name="Int. J. Syst. Evol. Microbiol.">
        <title>Complete genome sequence of Corynebacterium casei LMG S-19264T (=DSM 44701T), isolated from a smear-ripened cheese.</title>
        <authorList>
            <consortium name="US DOE Joint Genome Institute (JGI-PGF)"/>
            <person name="Walter F."/>
            <person name="Albersmeier A."/>
            <person name="Kalinowski J."/>
            <person name="Ruckert C."/>
        </authorList>
    </citation>
    <scope>NUCLEOTIDE SEQUENCE</scope>
    <source>
        <strain evidence="7">JCM 31740</strain>
    </source>
</reference>
<dbReference type="SUPFAM" id="SSF53223">
    <property type="entry name" value="Aminoacid dehydrogenase-like, N-terminal domain"/>
    <property type="match status" value="1"/>
</dbReference>
<reference evidence="7" key="4">
    <citation type="submission" date="2020-09" db="EMBL/GenBank/DDBJ databases">
        <authorList>
            <person name="Sun Q."/>
            <person name="Ohkuma M."/>
        </authorList>
    </citation>
    <scope>NUCLEOTIDE SEQUENCE</scope>
    <source>
        <strain evidence="7">JCM 31740</strain>
    </source>
</reference>
<evidence type="ECO:0000313" key="8">
    <source>
        <dbReference type="Proteomes" id="UP000276741"/>
    </source>
</evidence>
<name>A0A348B5T7_9CREN</name>
<evidence type="ECO:0000313" key="7">
    <source>
        <dbReference type="EMBL" id="GGT92444.1"/>
    </source>
</evidence>
<dbReference type="SMART" id="SM00839">
    <property type="entry name" value="ELFV_dehydrog"/>
    <property type="match status" value="1"/>
</dbReference>
<dbReference type="GO" id="GO:0004352">
    <property type="term" value="F:glutamate dehydrogenase (NAD+) activity"/>
    <property type="evidence" value="ECO:0007669"/>
    <property type="project" value="TreeGrafter"/>
</dbReference>
<dbReference type="PANTHER" id="PTHR11606">
    <property type="entry name" value="GLUTAMATE DEHYDROGENASE"/>
    <property type="match status" value="1"/>
</dbReference>
<dbReference type="PROSITE" id="PS00074">
    <property type="entry name" value="GLFV_DEHYDROGENASE"/>
    <property type="match status" value="1"/>
</dbReference>
<dbReference type="AlphaFoldDB" id="A0A348B5T7"/>
<dbReference type="RefSeq" id="WP_126450778.1">
    <property type="nucleotide sequence ID" value="NZ_AP018553.1"/>
</dbReference>
<reference evidence="6" key="3">
    <citation type="journal article" date="2019" name="BMC Res. Notes">
        <title>Complete genome sequence of the Sulfodiicoccus acidiphilus strain HS-1T, the first crenarchaeon that lacks polB3, isolated from an acidic hot spring in Ohwaku-dani, Hakone, Japan.</title>
        <authorList>
            <person name="Sakai H.D."/>
            <person name="Kurosawa N."/>
        </authorList>
    </citation>
    <scope>NUCLEOTIDE SEQUENCE</scope>
    <source>
        <strain evidence="6">HS-1</strain>
    </source>
</reference>
<dbReference type="InterPro" id="IPR006095">
    <property type="entry name" value="Glu/Leu/Phe/Val/Trp_DH"/>
</dbReference>
<dbReference type="InterPro" id="IPR046346">
    <property type="entry name" value="Aminoacid_DH-like_N_sf"/>
</dbReference>
<keyword evidence="8" id="KW-1185">Reference proteome</keyword>
<dbReference type="InterPro" id="IPR006096">
    <property type="entry name" value="Glu/Leu/Phe/Val/Trp_DH_C"/>
</dbReference>
<evidence type="ECO:0000256" key="2">
    <source>
        <dbReference type="ARBA" id="ARBA00011643"/>
    </source>
</evidence>
<dbReference type="InterPro" id="IPR033524">
    <property type="entry name" value="Glu/Leu/Phe/Val_DH_AS"/>
</dbReference>
<protein>
    <submittedName>
        <fullName evidence="6">Glutamate dehydrogenase</fullName>
    </submittedName>
</protein>
<keyword evidence="3 4" id="KW-0560">Oxidoreductase</keyword>
<dbReference type="EMBL" id="AP018553">
    <property type="protein sequence ID" value="BBD73539.1"/>
    <property type="molecule type" value="Genomic_DNA"/>
</dbReference>
<reference evidence="8" key="2">
    <citation type="submission" date="2018-04" db="EMBL/GenBank/DDBJ databases">
        <title>Complete genome sequence of Sulfodiicoccus acidiphilus strain HS-1.</title>
        <authorList>
            <person name="Sakai H.D."/>
            <person name="Kurosawa N."/>
        </authorList>
    </citation>
    <scope>NUCLEOTIDE SEQUENCE [LARGE SCALE GENOMIC DNA]</scope>
    <source>
        <strain evidence="8">HS-1</strain>
    </source>
</reference>
<dbReference type="Pfam" id="PF02812">
    <property type="entry name" value="ELFV_dehydrog_N"/>
    <property type="match status" value="1"/>
</dbReference>
<dbReference type="EMBL" id="BMQS01000006">
    <property type="protein sequence ID" value="GGT92444.1"/>
    <property type="molecule type" value="Genomic_DNA"/>
</dbReference>
<dbReference type="PANTHER" id="PTHR11606:SF13">
    <property type="entry name" value="GLUTAMATE DEHYDROGENASE 1, MITOCHONDRIAL"/>
    <property type="match status" value="1"/>
</dbReference>
<dbReference type="GeneID" id="38667395"/>
<proteinExistence type="inferred from homology"/>
<evidence type="ECO:0000256" key="3">
    <source>
        <dbReference type="ARBA" id="ARBA00023002"/>
    </source>
</evidence>
<evidence type="ECO:0000313" key="6">
    <source>
        <dbReference type="EMBL" id="BBD73539.1"/>
    </source>
</evidence>
<dbReference type="Gene3D" id="3.40.50.720">
    <property type="entry name" value="NAD(P)-binding Rossmann-like Domain"/>
    <property type="match status" value="1"/>
</dbReference>
<dbReference type="Pfam" id="PF00208">
    <property type="entry name" value="ELFV_dehydrog"/>
    <property type="match status" value="1"/>
</dbReference>
<gene>
    <name evidence="7" type="ORF">GCM10007116_07730</name>
    <name evidence="6" type="ORF">HS1genome_1928</name>
</gene>
<accession>A0A348B5T7</accession>
<dbReference type="KEGG" id="sacd:HS1genome_1928"/>
<dbReference type="SUPFAM" id="SSF51735">
    <property type="entry name" value="NAD(P)-binding Rossmann-fold domains"/>
    <property type="match status" value="1"/>
</dbReference>
<dbReference type="GO" id="GO:0006538">
    <property type="term" value="P:L-glutamate catabolic process"/>
    <property type="evidence" value="ECO:0007669"/>
    <property type="project" value="TreeGrafter"/>
</dbReference>
<dbReference type="Proteomes" id="UP000276741">
    <property type="component" value="Chromosome"/>
</dbReference>
<dbReference type="InterPro" id="IPR036291">
    <property type="entry name" value="NAD(P)-bd_dom_sf"/>
</dbReference>
<sequence>MFLEADGIVPDDLGPLGVFKFRDPSLNLDSVVVVDTAPHGVAAGGVRMLGDVTVKEVAQLARVMSYKFATFDIPIGGAKAGVLLDPRDGRRRAALRSFGRSAASLLKTGLYVPGEDMGTNAEDLAQIYDAAGVKDFSPSPLATKVVDGLPLEDQFTGFGVAVSARTALELAGMELNGAKVAVEGYGKVGRGVVRAIHRMGAKVVAVSTVEGTLYSPDGLDVQKLESMRREYGDSLVLHYGLPPLRREDLYSLDVDVLVPGARMHVIDGARLRSVRAKVIVEAANEPLTEEAEELAFRRGILVVPDLVANAGGVLSEVMARAVGVNDESAIFKFLEQTISSKVRDSLSVGRPPRLALIEEARRKLLTPTSVTDPVRELERRFGK</sequence>
<comment type="subunit">
    <text evidence="2">Homohexamer.</text>
</comment>
<dbReference type="InterPro" id="IPR006097">
    <property type="entry name" value="Glu/Leu/Phe/Val/Trp_DH_dimer"/>
</dbReference>
<comment type="similarity">
    <text evidence="1 4">Belongs to the Glu/Leu/Phe/Val dehydrogenases family.</text>
</comment>
<dbReference type="Proteomes" id="UP000616143">
    <property type="component" value="Unassembled WGS sequence"/>
</dbReference>
<evidence type="ECO:0000256" key="1">
    <source>
        <dbReference type="ARBA" id="ARBA00006382"/>
    </source>
</evidence>
<feature type="domain" description="Glutamate/phenylalanine/leucine/valine/L-tryptophan dehydrogenase C-terminal" evidence="5">
    <location>
        <begin position="148"/>
        <end position="372"/>
    </location>
</feature>
<dbReference type="Gene3D" id="3.40.50.10860">
    <property type="entry name" value="Leucine Dehydrogenase, chain A, domain 1"/>
    <property type="match status" value="1"/>
</dbReference>
<dbReference type="PRINTS" id="PR00082">
    <property type="entry name" value="GLFDHDRGNASE"/>
</dbReference>
<evidence type="ECO:0000259" key="5">
    <source>
        <dbReference type="SMART" id="SM00839"/>
    </source>
</evidence>
<dbReference type="OrthoDB" id="6425at2157"/>